<evidence type="ECO:0008006" key="3">
    <source>
        <dbReference type="Google" id="ProtNLM"/>
    </source>
</evidence>
<comment type="caution">
    <text evidence="1">The sequence shown here is derived from an EMBL/GenBank/DDBJ whole genome shotgun (WGS) entry which is preliminary data.</text>
</comment>
<dbReference type="EMBL" id="JAGKQM010000012">
    <property type="protein sequence ID" value="KAH0899917.1"/>
    <property type="molecule type" value="Genomic_DNA"/>
</dbReference>
<dbReference type="Proteomes" id="UP000824890">
    <property type="component" value="Unassembled WGS sequence"/>
</dbReference>
<sequence>MMFASFISSSLFSSRSVHATTVKKKLSFSFYNSFSCGMDPFSHPCSFQNLLNSQQPNTSFSFASLVWFVVNVELWSGMDSCDVVVSVGLFCDPVTQGQHVTQGDSMRQ</sequence>
<organism evidence="1 2">
    <name type="scientific">Brassica napus</name>
    <name type="common">Rape</name>
    <dbReference type="NCBI Taxonomy" id="3708"/>
    <lineage>
        <taxon>Eukaryota</taxon>
        <taxon>Viridiplantae</taxon>
        <taxon>Streptophyta</taxon>
        <taxon>Embryophyta</taxon>
        <taxon>Tracheophyta</taxon>
        <taxon>Spermatophyta</taxon>
        <taxon>Magnoliopsida</taxon>
        <taxon>eudicotyledons</taxon>
        <taxon>Gunneridae</taxon>
        <taxon>Pentapetalae</taxon>
        <taxon>rosids</taxon>
        <taxon>malvids</taxon>
        <taxon>Brassicales</taxon>
        <taxon>Brassicaceae</taxon>
        <taxon>Brassiceae</taxon>
        <taxon>Brassica</taxon>
    </lineage>
</organism>
<gene>
    <name evidence="1" type="ORF">HID58_049485</name>
</gene>
<accession>A0ABQ8B5Y3</accession>
<evidence type="ECO:0000313" key="1">
    <source>
        <dbReference type="EMBL" id="KAH0899917.1"/>
    </source>
</evidence>
<proteinExistence type="predicted"/>
<reference evidence="1 2" key="1">
    <citation type="submission" date="2021-05" db="EMBL/GenBank/DDBJ databases">
        <title>Genome Assembly of Synthetic Allotetraploid Brassica napus Reveals Homoeologous Exchanges between Subgenomes.</title>
        <authorList>
            <person name="Davis J.T."/>
        </authorList>
    </citation>
    <scope>NUCLEOTIDE SEQUENCE [LARGE SCALE GENOMIC DNA]</scope>
    <source>
        <strain evidence="2">cv. Da-Ae</strain>
        <tissue evidence="1">Seedling</tissue>
    </source>
</reference>
<name>A0ABQ8B5Y3_BRANA</name>
<keyword evidence="2" id="KW-1185">Reference proteome</keyword>
<evidence type="ECO:0000313" key="2">
    <source>
        <dbReference type="Proteomes" id="UP000824890"/>
    </source>
</evidence>
<protein>
    <recommendedName>
        <fullName evidence="3">Secreted protein</fullName>
    </recommendedName>
</protein>